<dbReference type="EMBL" id="JBHTMK010000005">
    <property type="protein sequence ID" value="MFD1364725.1"/>
    <property type="molecule type" value="Genomic_DNA"/>
</dbReference>
<reference evidence="3" key="1">
    <citation type="journal article" date="2019" name="Int. J. Syst. Evol. Microbiol.">
        <title>The Global Catalogue of Microorganisms (GCM) 10K type strain sequencing project: providing services to taxonomists for standard genome sequencing and annotation.</title>
        <authorList>
            <consortium name="The Broad Institute Genomics Platform"/>
            <consortium name="The Broad Institute Genome Sequencing Center for Infectious Disease"/>
            <person name="Wu L."/>
            <person name="Ma J."/>
        </authorList>
    </citation>
    <scope>NUCLEOTIDE SEQUENCE [LARGE SCALE GENOMIC DNA]</scope>
    <source>
        <strain evidence="3">CCM 7526</strain>
    </source>
</reference>
<keyword evidence="1" id="KW-0732">Signal</keyword>
<protein>
    <recommendedName>
        <fullName evidence="4">Calcium-binding protein</fullName>
    </recommendedName>
</protein>
<keyword evidence="3" id="KW-1185">Reference proteome</keyword>
<proteinExistence type="predicted"/>
<dbReference type="Proteomes" id="UP001597183">
    <property type="component" value="Unassembled WGS sequence"/>
</dbReference>
<feature type="signal peptide" evidence="1">
    <location>
        <begin position="1"/>
        <end position="29"/>
    </location>
</feature>
<organism evidence="2 3">
    <name type="scientific">Actinoplanes sichuanensis</name>
    <dbReference type="NCBI Taxonomy" id="512349"/>
    <lineage>
        <taxon>Bacteria</taxon>
        <taxon>Bacillati</taxon>
        <taxon>Actinomycetota</taxon>
        <taxon>Actinomycetes</taxon>
        <taxon>Micromonosporales</taxon>
        <taxon>Micromonosporaceae</taxon>
        <taxon>Actinoplanes</taxon>
    </lineage>
</organism>
<evidence type="ECO:0000256" key="1">
    <source>
        <dbReference type="SAM" id="SignalP"/>
    </source>
</evidence>
<name>A0ABW4A2N8_9ACTN</name>
<evidence type="ECO:0000313" key="2">
    <source>
        <dbReference type="EMBL" id="MFD1364725.1"/>
    </source>
</evidence>
<comment type="caution">
    <text evidence="2">The sequence shown here is derived from an EMBL/GenBank/DDBJ whole genome shotgun (WGS) entry which is preliminary data.</text>
</comment>
<accession>A0ABW4A2N8</accession>
<dbReference type="RefSeq" id="WP_317791440.1">
    <property type="nucleotide sequence ID" value="NZ_AP028461.1"/>
</dbReference>
<gene>
    <name evidence="2" type="ORF">ACFQ5G_05120</name>
</gene>
<evidence type="ECO:0008006" key="4">
    <source>
        <dbReference type="Google" id="ProtNLM"/>
    </source>
</evidence>
<evidence type="ECO:0000313" key="3">
    <source>
        <dbReference type="Proteomes" id="UP001597183"/>
    </source>
</evidence>
<feature type="chain" id="PRO_5046597398" description="Calcium-binding protein" evidence="1">
    <location>
        <begin position="30"/>
        <end position="379"/>
    </location>
</feature>
<sequence>MTAARTRMLAALSVPMCAAALMASAPARADYHDTKILSTTINNGRPIVMGASGSATATVPVTVEIYDDSGGVETIDAQLKSVNLSFFDFLEEIPDNDGDNMRCVAKTATTQLCSGTAVIHQYDLHDNSAGQALWLHISGYTMDSEQYVLYGHTAAPVRLFKQTWLTTANATPEPARKGSNLTVTGTLTQPDWSYLLADGSTKMTVGYAGQPVRLQFARAGSTAYTTVKTVTSGAGGALKAAAPANLSGTWRWYFGGSGTSAAAVSGGDAVTLYKVARLTANATPEPVRKGGRLTVTGRLTRATTDAATTFTGYARQPVRLQFRRAGSSTYTTIKTVWTDGYGYLRTTTKATAAGYWRWSYAGNGSVASVSATGDGVALK</sequence>